<organism evidence="2 3">
    <name type="scientific">Ascobolus immersus RN42</name>
    <dbReference type="NCBI Taxonomy" id="1160509"/>
    <lineage>
        <taxon>Eukaryota</taxon>
        <taxon>Fungi</taxon>
        <taxon>Dikarya</taxon>
        <taxon>Ascomycota</taxon>
        <taxon>Pezizomycotina</taxon>
        <taxon>Pezizomycetes</taxon>
        <taxon>Pezizales</taxon>
        <taxon>Ascobolaceae</taxon>
        <taxon>Ascobolus</taxon>
    </lineage>
</organism>
<dbReference type="AlphaFoldDB" id="A0A3N4ITD0"/>
<dbReference type="Proteomes" id="UP000275078">
    <property type="component" value="Unassembled WGS sequence"/>
</dbReference>
<keyword evidence="3" id="KW-1185">Reference proteome</keyword>
<accession>A0A3N4ITD0</accession>
<evidence type="ECO:0000256" key="1">
    <source>
        <dbReference type="SAM" id="MobiDB-lite"/>
    </source>
</evidence>
<feature type="region of interest" description="Disordered" evidence="1">
    <location>
        <begin position="190"/>
        <end position="263"/>
    </location>
</feature>
<dbReference type="EMBL" id="ML119656">
    <property type="protein sequence ID" value="RPA84874.1"/>
    <property type="molecule type" value="Genomic_DNA"/>
</dbReference>
<evidence type="ECO:0000313" key="2">
    <source>
        <dbReference type="EMBL" id="RPA84874.1"/>
    </source>
</evidence>
<proteinExistence type="predicted"/>
<gene>
    <name evidence="2" type="ORF">BJ508DRAFT_303274</name>
</gene>
<protein>
    <submittedName>
        <fullName evidence="2">Uncharacterized protein</fullName>
    </submittedName>
</protein>
<reference evidence="2 3" key="1">
    <citation type="journal article" date="2018" name="Nat. Ecol. Evol.">
        <title>Pezizomycetes genomes reveal the molecular basis of ectomycorrhizal truffle lifestyle.</title>
        <authorList>
            <person name="Murat C."/>
            <person name="Payen T."/>
            <person name="Noel B."/>
            <person name="Kuo A."/>
            <person name="Morin E."/>
            <person name="Chen J."/>
            <person name="Kohler A."/>
            <person name="Krizsan K."/>
            <person name="Balestrini R."/>
            <person name="Da Silva C."/>
            <person name="Montanini B."/>
            <person name="Hainaut M."/>
            <person name="Levati E."/>
            <person name="Barry K.W."/>
            <person name="Belfiori B."/>
            <person name="Cichocki N."/>
            <person name="Clum A."/>
            <person name="Dockter R.B."/>
            <person name="Fauchery L."/>
            <person name="Guy J."/>
            <person name="Iotti M."/>
            <person name="Le Tacon F."/>
            <person name="Lindquist E.A."/>
            <person name="Lipzen A."/>
            <person name="Malagnac F."/>
            <person name="Mello A."/>
            <person name="Molinier V."/>
            <person name="Miyauchi S."/>
            <person name="Poulain J."/>
            <person name="Riccioni C."/>
            <person name="Rubini A."/>
            <person name="Sitrit Y."/>
            <person name="Splivallo R."/>
            <person name="Traeger S."/>
            <person name="Wang M."/>
            <person name="Zifcakova L."/>
            <person name="Wipf D."/>
            <person name="Zambonelli A."/>
            <person name="Paolocci F."/>
            <person name="Nowrousian M."/>
            <person name="Ottonello S."/>
            <person name="Baldrian P."/>
            <person name="Spatafora J.W."/>
            <person name="Henrissat B."/>
            <person name="Nagy L.G."/>
            <person name="Aury J.M."/>
            <person name="Wincker P."/>
            <person name="Grigoriev I.V."/>
            <person name="Bonfante P."/>
            <person name="Martin F.M."/>
        </authorList>
    </citation>
    <scope>NUCLEOTIDE SEQUENCE [LARGE SCALE GENOMIC DNA]</scope>
    <source>
        <strain evidence="2 3">RN42</strain>
    </source>
</reference>
<name>A0A3N4ITD0_ASCIM</name>
<sequence>MKQFRIKKGVLSWAEYYNSNSYNNKIDLTSDHIRQTKEYMEKNLWDGKAGSGDYRGQRFFVSFMEEVCNLDITSQPDEYGIHMSIIEWFKIHMRDKLANFRKHYLATGRIIKTDGGKNYFVPAIEYHTSQLKAALSVLSCKQIAVATSEAMEKSRITGLIQALQKRKTISQNDATYDIKEEHESCHDMHGGQYAMQNTAPKRASAHRSKSRSKERREDAMAARSSDRLHSRSKKKSRKEKATPHGSGRKRFQGLHKKQLESSS</sequence>
<feature type="compositionally biased region" description="Basic residues" evidence="1">
    <location>
        <begin position="246"/>
        <end position="256"/>
    </location>
</feature>
<evidence type="ECO:0000313" key="3">
    <source>
        <dbReference type="Proteomes" id="UP000275078"/>
    </source>
</evidence>
<feature type="compositionally biased region" description="Basic residues" evidence="1">
    <location>
        <begin position="203"/>
        <end position="213"/>
    </location>
</feature>
<feature type="compositionally biased region" description="Basic and acidic residues" evidence="1">
    <location>
        <begin position="214"/>
        <end position="229"/>
    </location>
</feature>